<keyword evidence="11" id="KW-1185">Reference proteome</keyword>
<dbReference type="PANTHER" id="PTHR32439">
    <property type="entry name" value="FERREDOXIN--NITRITE REDUCTASE, CHLOROPLASTIC"/>
    <property type="match status" value="1"/>
</dbReference>
<keyword evidence="4 10" id="KW-0560">Oxidoreductase</keyword>
<dbReference type="Pfam" id="PF01077">
    <property type="entry name" value="NIR_SIR"/>
    <property type="match status" value="1"/>
</dbReference>
<dbReference type="EC" id="1.8.7.1" evidence="10"/>
<evidence type="ECO:0000259" key="7">
    <source>
        <dbReference type="Pfam" id="PF01077"/>
    </source>
</evidence>
<proteinExistence type="predicted"/>
<keyword evidence="3" id="KW-0479">Metal-binding</keyword>
<dbReference type="Gene3D" id="3.90.480.10">
    <property type="entry name" value="Sulfite Reductase Hemoprotein,Domain 2"/>
    <property type="match status" value="1"/>
</dbReference>
<keyword evidence="1" id="KW-0004">4Fe-4S</keyword>
<dbReference type="GO" id="GO:0050311">
    <property type="term" value="F:sulfite reductase (ferredoxin) activity"/>
    <property type="evidence" value="ECO:0007669"/>
    <property type="project" value="UniProtKB-EC"/>
</dbReference>
<protein>
    <submittedName>
        <fullName evidence="10">Ferredoxin--sulfite reductase</fullName>
        <ecNumber evidence="10">1.8.7.1</ecNumber>
    </submittedName>
</protein>
<evidence type="ECO:0000256" key="6">
    <source>
        <dbReference type="ARBA" id="ARBA00023014"/>
    </source>
</evidence>
<dbReference type="InterPro" id="IPR051329">
    <property type="entry name" value="NIR_SIR_4Fe-4S"/>
</dbReference>
<keyword evidence="6" id="KW-0411">Iron-sulfur</keyword>
<dbReference type="EMBL" id="CBXI010000006">
    <property type="protein sequence ID" value="CDL90390.1"/>
    <property type="molecule type" value="Genomic_DNA"/>
</dbReference>
<dbReference type="GeneID" id="29418810"/>
<comment type="caution">
    <text evidence="10">The sequence shown here is derived from an EMBL/GenBank/DDBJ whole genome shotgun (WGS) entry which is preliminary data.</text>
</comment>
<dbReference type="SUPFAM" id="SSF56014">
    <property type="entry name" value="Nitrite and sulphite reductase 4Fe-4S domain-like"/>
    <property type="match status" value="2"/>
</dbReference>
<dbReference type="Gene3D" id="3.30.110.40">
    <property type="entry name" value="TusA-like domain"/>
    <property type="match status" value="1"/>
</dbReference>
<dbReference type="Proteomes" id="UP000019482">
    <property type="component" value="Unassembled WGS sequence"/>
</dbReference>
<gene>
    <name evidence="10" type="ORF">CTDIVETGP_0460</name>
</gene>
<dbReference type="Pfam" id="PF01206">
    <property type="entry name" value="TusA"/>
    <property type="match status" value="1"/>
</dbReference>
<organism evidence="10 11">
    <name type="scientific">Clostridium tyrobutyricum DIVETGP</name>
    <dbReference type="NCBI Taxonomy" id="1408889"/>
    <lineage>
        <taxon>Bacteria</taxon>
        <taxon>Bacillati</taxon>
        <taxon>Bacillota</taxon>
        <taxon>Clostridia</taxon>
        <taxon>Eubacteriales</taxon>
        <taxon>Clostridiaceae</taxon>
        <taxon>Clostridium</taxon>
    </lineage>
</organism>
<dbReference type="Gene3D" id="3.30.413.10">
    <property type="entry name" value="Sulfite Reductase Hemoprotein, domain 1"/>
    <property type="match status" value="2"/>
</dbReference>
<dbReference type="PANTHER" id="PTHR32439:SF9">
    <property type="entry name" value="BLR3264 PROTEIN"/>
    <property type="match status" value="1"/>
</dbReference>
<evidence type="ECO:0000259" key="8">
    <source>
        <dbReference type="Pfam" id="PF01206"/>
    </source>
</evidence>
<dbReference type="InterPro" id="IPR036868">
    <property type="entry name" value="TusA-like_sf"/>
</dbReference>
<dbReference type="InterPro" id="IPR005117">
    <property type="entry name" value="NiRdtase/SiRdtase_haem-b_fer"/>
</dbReference>
<dbReference type="RefSeq" id="WP_017895551.1">
    <property type="nucleotide sequence ID" value="NZ_CBXI010000006.1"/>
</dbReference>
<evidence type="ECO:0000259" key="9">
    <source>
        <dbReference type="Pfam" id="PF03460"/>
    </source>
</evidence>
<dbReference type="InterPro" id="IPR001455">
    <property type="entry name" value="TusA-like"/>
</dbReference>
<dbReference type="OrthoDB" id="9803707at2"/>
<dbReference type="SUPFAM" id="SSF55124">
    <property type="entry name" value="Nitrite/Sulfite reductase N-terminal domain-like"/>
    <property type="match status" value="2"/>
</dbReference>
<evidence type="ECO:0000313" key="11">
    <source>
        <dbReference type="Proteomes" id="UP000019482"/>
    </source>
</evidence>
<name>W6N3D9_CLOTY</name>
<dbReference type="InterPro" id="IPR045854">
    <property type="entry name" value="NO2/SO3_Rdtase_4Fe4S_sf"/>
</dbReference>
<evidence type="ECO:0000256" key="3">
    <source>
        <dbReference type="ARBA" id="ARBA00022723"/>
    </source>
</evidence>
<evidence type="ECO:0000256" key="2">
    <source>
        <dbReference type="ARBA" id="ARBA00022617"/>
    </source>
</evidence>
<dbReference type="GO" id="GO:0020037">
    <property type="term" value="F:heme binding"/>
    <property type="evidence" value="ECO:0007669"/>
    <property type="project" value="InterPro"/>
</dbReference>
<sequence>MIDISQENYKAIEDIGEKSKQYAEGSINPVRFKAFRVSMGFYEQRKKETYMLRTRVPGGVINLKQFQVISELGRKYADGKVRFTSRQDIQFHSVNLEDAYPIMKSLIEVGIITKGTGGNTVRNIECSPLSGVSLDDVFDVTPYMKAATNYLIKDPTTMNMPRKYKIAFSNSGVDTGNATISDLGFIAKIVDGKRGFELYGGGGFGGSPQVSLKLKDFIPDKDILYYIQGMKNLFEAEGDRTNKHKARIRFIVKRLGKEKFIERFNEEVNKLKAESKLDINVNPDEFIVNKSAEIVEKAEVSKDLENILFPQKQAGYYSVYVHPQSGNLNVDNLDKVLNFIDKLNYDISIRTTNTQGFIVRDLKENDAQKLLDIIKEFTSIYNIDNSLTCVGASTCQLGLCLSQNLLIGIKAEFKSVDKNVKEALPRLYISGCPNSCAQHEKGQIGLHGRAKRTQNGLIPMYSVSFGGRIGSGGAKMGEEYGDIPAKKIPEFLHKLAYLKADSGYEDFYEFLDNKNDDIKELVSKYTDIEKFAGDSDIYFDFGSCERFSLKGRGPGECSSGVMDVIKLDLSNAGSSLEKYKQTKKDSDLYSSAVSSARTLLVLRGVDTNKDREIFKEFEKNFVDPGYVKSSIKKLFESLIDYKLGDLANISDKLPEVEYLFKKVEAMYKSLDGKLEITLPKEEVVDSKADDKEDNNEKDGYKVIDFRGVKCPINFVKVKIELSKIKSGEKRGFYLDDGDPIKNVPESVRKEGHKIISIDTNYEGYNLLVVEKK</sequence>
<dbReference type="AlphaFoldDB" id="W6N3D9"/>
<evidence type="ECO:0000256" key="4">
    <source>
        <dbReference type="ARBA" id="ARBA00023002"/>
    </source>
</evidence>
<dbReference type="GO" id="GO:0046872">
    <property type="term" value="F:metal ion binding"/>
    <property type="evidence" value="ECO:0007669"/>
    <property type="project" value="UniProtKB-KW"/>
</dbReference>
<keyword evidence="2" id="KW-0349">Heme</keyword>
<dbReference type="SUPFAM" id="SSF64307">
    <property type="entry name" value="SirA-like"/>
    <property type="match status" value="1"/>
</dbReference>
<feature type="domain" description="Nitrite/Sulfite reductase ferredoxin-like" evidence="9">
    <location>
        <begin position="310"/>
        <end position="376"/>
    </location>
</feature>
<feature type="domain" description="Nitrite/Sulfite reductase ferredoxin-like" evidence="9">
    <location>
        <begin position="42"/>
        <end position="108"/>
    </location>
</feature>
<feature type="domain" description="UPF0033" evidence="8">
    <location>
        <begin position="701"/>
        <end position="768"/>
    </location>
</feature>
<feature type="domain" description="Nitrite/sulphite reductase 4Fe-4S" evidence="7">
    <location>
        <begin position="118"/>
        <end position="270"/>
    </location>
</feature>
<reference evidence="10 11" key="1">
    <citation type="journal article" date="2015" name="Genome Announc.">
        <title>Draft Genome Sequence of Clostridium tyrobutyricum Strain DIVETGP, Isolated from Cow's Milk for Grana Padano Production.</title>
        <authorList>
            <person name="Soggiu A."/>
            <person name="Piras C."/>
            <person name="Gaiarsa S."/>
            <person name="Sassera D."/>
            <person name="Roncada P."/>
            <person name="Bendixen E."/>
            <person name="Brasca M."/>
            <person name="Bonizzi L."/>
        </authorList>
    </citation>
    <scope>NUCLEOTIDE SEQUENCE [LARGE SCALE GENOMIC DNA]</scope>
    <source>
        <strain evidence="10 11">DIVETGP</strain>
    </source>
</reference>
<dbReference type="InterPro" id="IPR036136">
    <property type="entry name" value="Nit/Sulf_reduc_fer-like_dom_sf"/>
</dbReference>
<dbReference type="InterPro" id="IPR006067">
    <property type="entry name" value="NO2/SO3_Rdtase_4Fe4S_dom"/>
</dbReference>
<evidence type="ECO:0000256" key="5">
    <source>
        <dbReference type="ARBA" id="ARBA00023004"/>
    </source>
</evidence>
<keyword evidence="5" id="KW-0408">Iron</keyword>
<accession>W6N3D9</accession>
<evidence type="ECO:0000256" key="1">
    <source>
        <dbReference type="ARBA" id="ARBA00022485"/>
    </source>
</evidence>
<dbReference type="Pfam" id="PF03460">
    <property type="entry name" value="NIR_SIR_ferr"/>
    <property type="match status" value="2"/>
</dbReference>
<dbReference type="CDD" id="cd00291">
    <property type="entry name" value="SirA_YedF_YeeD"/>
    <property type="match status" value="1"/>
</dbReference>
<dbReference type="GO" id="GO:0051539">
    <property type="term" value="F:4 iron, 4 sulfur cluster binding"/>
    <property type="evidence" value="ECO:0007669"/>
    <property type="project" value="UniProtKB-KW"/>
</dbReference>
<evidence type="ECO:0000313" key="10">
    <source>
        <dbReference type="EMBL" id="CDL90390.1"/>
    </source>
</evidence>